<dbReference type="SUPFAM" id="SSF53474">
    <property type="entry name" value="alpha/beta-Hydrolases"/>
    <property type="match status" value="1"/>
</dbReference>
<keyword evidence="4" id="KW-1185">Reference proteome</keyword>
<dbReference type="InterPro" id="IPR029058">
    <property type="entry name" value="AB_hydrolase_fold"/>
</dbReference>
<protein>
    <submittedName>
        <fullName evidence="3">Uncharacterized protein</fullName>
    </submittedName>
</protein>
<dbReference type="Pfam" id="PF22990">
    <property type="entry name" value="ABHD16_N"/>
    <property type="match status" value="1"/>
</dbReference>
<dbReference type="GO" id="GO:0047372">
    <property type="term" value="F:monoacylglycerol lipase activity"/>
    <property type="evidence" value="ECO:0007669"/>
    <property type="project" value="TreeGrafter"/>
</dbReference>
<feature type="domain" description="Phosphatidylserine Lipase ABHD16 N-terminal" evidence="2">
    <location>
        <begin position="4"/>
        <end position="127"/>
    </location>
</feature>
<accession>A0A9Q0ME51</accession>
<dbReference type="InterPro" id="IPR000073">
    <property type="entry name" value="AB_hydrolase_1"/>
</dbReference>
<dbReference type="GO" id="GO:0012505">
    <property type="term" value="C:endomembrane system"/>
    <property type="evidence" value="ECO:0007669"/>
    <property type="project" value="TreeGrafter"/>
</dbReference>
<dbReference type="PANTHER" id="PTHR12277:SF72">
    <property type="entry name" value="BAT5L PROTEIN"/>
    <property type="match status" value="1"/>
</dbReference>
<evidence type="ECO:0000259" key="1">
    <source>
        <dbReference type="Pfam" id="PF00561"/>
    </source>
</evidence>
<dbReference type="AlphaFoldDB" id="A0A9Q0ME51"/>
<dbReference type="Proteomes" id="UP001142055">
    <property type="component" value="Chromosome 1"/>
</dbReference>
<evidence type="ECO:0000259" key="2">
    <source>
        <dbReference type="Pfam" id="PF22990"/>
    </source>
</evidence>
<organism evidence="3 4">
    <name type="scientific">Blomia tropicalis</name>
    <name type="common">Mite</name>
    <dbReference type="NCBI Taxonomy" id="40697"/>
    <lineage>
        <taxon>Eukaryota</taxon>
        <taxon>Metazoa</taxon>
        <taxon>Ecdysozoa</taxon>
        <taxon>Arthropoda</taxon>
        <taxon>Chelicerata</taxon>
        <taxon>Arachnida</taxon>
        <taxon>Acari</taxon>
        <taxon>Acariformes</taxon>
        <taxon>Sarcoptiformes</taxon>
        <taxon>Astigmata</taxon>
        <taxon>Glycyphagoidea</taxon>
        <taxon>Echimyopodidae</taxon>
        <taxon>Blomia</taxon>
    </lineage>
</organism>
<gene>
    <name evidence="3" type="ORF">RDWZM_001177</name>
</gene>
<sequence length="554" mass="63096">MTILYDCIFGPSLYRIFDANRSRDYVPFTVERYADLVINTIKIGKSTVTLLSPCIVFLFYRNYFSQSADLSGRTILESFIRSTSFKFITTVTMVYLLSSVIRGFLRCRNPSYKEFIQTFKSSNSIQSNLLKKDDDALKMVLEARHKLRHTYDYDFKHCPVDFKWSEGKFASERIPKLLTPQKSGAGAQLNGTVVRMVSWLMAHTIGRIMLYPGSLDIFQIALSNALVTGRQFLIENYGASRYKLEARDGNKIDCIFVDQRKQQVTDSDFKGSTLVICAEGNAGFYEIGIFSSPLNLNYSVLGWNHPGFGGSTGSPYPQNEINAFDAVINFAVTKLDFNLEDIYIFAWSIGGFPAAWAASQYPELKGIILDASFDDVLPLARARMMPLLLPIVDVTIRNHFNLNVSAYLNLYKGPVRLIRRLQDEIIPLDPNDPIRTNRGNFILIKLLQSRFPKLMSNMDVYDQVNRFLHTEISASLSYSKNHNECLNELRSYIKTRGITEYPIDIDPDEIGLKRAESIILFMASQLMNHFNSTHCTPLPPNMFTEPFDLFALDN</sequence>
<dbReference type="InterPro" id="IPR054518">
    <property type="entry name" value="ABHD16_N"/>
</dbReference>
<reference evidence="3" key="1">
    <citation type="submission" date="2022-12" db="EMBL/GenBank/DDBJ databases">
        <title>Genome assemblies of Blomia tropicalis.</title>
        <authorList>
            <person name="Cui Y."/>
        </authorList>
    </citation>
    <scope>NUCLEOTIDE SEQUENCE</scope>
    <source>
        <tissue evidence="3">Adult mites</tissue>
    </source>
</reference>
<evidence type="ECO:0000313" key="4">
    <source>
        <dbReference type="Proteomes" id="UP001142055"/>
    </source>
</evidence>
<dbReference type="OMA" id="GHRALTC"/>
<name>A0A9Q0ME51_BLOTA</name>
<proteinExistence type="predicted"/>
<dbReference type="EMBL" id="JAPWDV010000001">
    <property type="protein sequence ID" value="KAJ6222632.1"/>
    <property type="molecule type" value="Genomic_DNA"/>
</dbReference>
<dbReference type="GO" id="GO:0004620">
    <property type="term" value="F:phospholipase activity"/>
    <property type="evidence" value="ECO:0007669"/>
    <property type="project" value="TreeGrafter"/>
</dbReference>
<dbReference type="PANTHER" id="PTHR12277">
    <property type="entry name" value="ALPHA/BETA HYDROLASE DOMAIN-CONTAINING PROTEIN"/>
    <property type="match status" value="1"/>
</dbReference>
<comment type="caution">
    <text evidence="3">The sequence shown here is derived from an EMBL/GenBank/DDBJ whole genome shotgun (WGS) entry which is preliminary data.</text>
</comment>
<dbReference type="Pfam" id="PF00561">
    <property type="entry name" value="Abhydrolase_1"/>
    <property type="match status" value="1"/>
</dbReference>
<dbReference type="Gene3D" id="3.40.50.1820">
    <property type="entry name" value="alpha/beta hydrolase"/>
    <property type="match status" value="1"/>
</dbReference>
<evidence type="ECO:0000313" key="3">
    <source>
        <dbReference type="EMBL" id="KAJ6222632.1"/>
    </source>
</evidence>
<feature type="domain" description="AB hydrolase-1" evidence="1">
    <location>
        <begin position="275"/>
        <end position="430"/>
    </location>
</feature>
<dbReference type="GO" id="GO:0052651">
    <property type="term" value="P:monoacylglycerol catabolic process"/>
    <property type="evidence" value="ECO:0007669"/>
    <property type="project" value="TreeGrafter"/>
</dbReference>
<dbReference type="GO" id="GO:0006660">
    <property type="term" value="P:phosphatidylserine catabolic process"/>
    <property type="evidence" value="ECO:0007669"/>
    <property type="project" value="TreeGrafter"/>
</dbReference>